<dbReference type="Pfam" id="PF04471">
    <property type="entry name" value="Mrr_cat"/>
    <property type="match status" value="1"/>
</dbReference>
<dbReference type="InterPro" id="IPR011335">
    <property type="entry name" value="Restrct_endonuc-II-like"/>
</dbReference>
<dbReference type="PANTHER" id="PTHR30015">
    <property type="entry name" value="MRR RESTRICTION SYSTEM PROTEIN"/>
    <property type="match status" value="1"/>
</dbReference>
<dbReference type="EMBL" id="AE008923">
    <property type="protein sequence ID" value="AAM38777.1"/>
    <property type="molecule type" value="Genomic_DNA"/>
</dbReference>
<dbReference type="GO" id="GO:0015666">
    <property type="term" value="F:restriction endodeoxyribonuclease activity"/>
    <property type="evidence" value="ECO:0007669"/>
    <property type="project" value="TreeGrafter"/>
</dbReference>
<dbReference type="InterPro" id="IPR011856">
    <property type="entry name" value="tRNA_endonuc-like_dom_sf"/>
</dbReference>
<dbReference type="PANTHER" id="PTHR30015:SF7">
    <property type="entry name" value="TYPE IV METHYL-DIRECTED RESTRICTION ENZYME ECOKMRR"/>
    <property type="match status" value="1"/>
</dbReference>
<name>A0AAI7ZII4_XANAC</name>
<evidence type="ECO:0000259" key="1">
    <source>
        <dbReference type="Pfam" id="PF04471"/>
    </source>
</evidence>
<dbReference type="Gene3D" id="3.40.1350.10">
    <property type="match status" value="1"/>
</dbReference>
<reference evidence="2 3" key="1">
    <citation type="journal article" date="2002" name="Nature">
        <title>Comparison of the genomes of two Xanthomonas pathogens with differing host specificities.</title>
        <authorList>
            <person name="da Silva A.C."/>
            <person name="Ferro J.A."/>
            <person name="Reinach F.C."/>
            <person name="Farah C.S."/>
            <person name="Furlan L.R."/>
            <person name="Quaggio R.B."/>
            <person name="Monteiro-Vitorello C.B."/>
            <person name="Van Sluys M.A."/>
            <person name="Almeida N.F."/>
            <person name="Alves L.M."/>
            <person name="do Amaral A.M."/>
            <person name="Bertolini M.C."/>
            <person name="Camargo L.E."/>
            <person name="Camarotte G."/>
            <person name="Cannavan F."/>
            <person name="Cardozo J."/>
            <person name="Chambergo F."/>
            <person name="Ciapina L.P."/>
            <person name="Cicarelli R.M."/>
            <person name="Coutinho L.L."/>
            <person name="Cursino-Santos J.R."/>
            <person name="El-Dorry H."/>
            <person name="Faria J.B."/>
            <person name="Ferreira A.J."/>
            <person name="Ferreira R.C."/>
            <person name="Ferro M.I."/>
            <person name="Formighieri E.F."/>
            <person name="Franco M.C."/>
            <person name="Greggio C.C."/>
            <person name="Gruber A."/>
            <person name="Katsuyama A.M."/>
            <person name="Kishi L.T."/>
            <person name="Leite R.P."/>
            <person name="Lemos E.G."/>
            <person name="Lemos M.V."/>
            <person name="Locali E.C."/>
            <person name="Machado M.A."/>
            <person name="Madeira A.M."/>
            <person name="Martinez-Rossi N.M."/>
            <person name="Martins E.C."/>
            <person name="Meidanis J."/>
            <person name="Menck C.F."/>
            <person name="Miyaki C.Y."/>
            <person name="Moon D.H."/>
            <person name="Moreira L.M."/>
            <person name="Novo M.T."/>
            <person name="Okura V.K."/>
            <person name="Oliveira M.C."/>
            <person name="Oliveira V.R."/>
            <person name="Pereira H.A."/>
            <person name="Rossi A."/>
            <person name="Sena J.A."/>
            <person name="Silva C."/>
            <person name="de Souza R.F."/>
            <person name="Spinola L.A."/>
            <person name="Takita M.A."/>
            <person name="Tamura R.E."/>
            <person name="Teixeira E.C."/>
            <person name="Tezza R.I."/>
            <person name="Trindade dos Santos M."/>
            <person name="Truffi D."/>
            <person name="Tsai S.M."/>
            <person name="White F.F."/>
            <person name="Setubal J.C."/>
            <person name="Kitajima J.P."/>
        </authorList>
    </citation>
    <scope>NUCLEOTIDE SEQUENCE [LARGE SCALE GENOMIC DNA]</scope>
    <source>
        <strain evidence="2 3">306</strain>
    </source>
</reference>
<protein>
    <recommendedName>
        <fullName evidence="1">Restriction endonuclease type IV Mrr domain-containing protein</fullName>
    </recommendedName>
</protein>
<dbReference type="GO" id="GO:0003677">
    <property type="term" value="F:DNA binding"/>
    <property type="evidence" value="ECO:0007669"/>
    <property type="project" value="InterPro"/>
</dbReference>
<sequence>MAKAKEQASRPDAHLEAIVLQAQAITEAWAKRHEFWEDSTHKNPLAHYDTEPGEGVSILTLCSDGMPARCLNEGTREADELGEELAQIGLYLELDDAVTANYYLIDHESALQKQFDQWAQWQWTCRLIEADTADVSGDIYRHFAEHPEDLYRLPHRDFEVLISSVFTARGWKTQIGPGTADEGVDVRMWLQSPLGDALTLVQARRYAKHRLIGLEAVAALEAHSLREEASGLFVTTSRYRQVAQRFASRNKKLLLADSSDVATWCHEASVTVQSAKAKALALESVDRLLAEVRAAGTHPALVYCLKRYPSFCLVLRETPTGALLMPIPTEATSSDGQAGYVLPVLDGRLNYQTPDQGVFRAIRTERDGDVSYWGGGDLYSPWGGEALGFDFWD</sequence>
<dbReference type="GO" id="GO:0009307">
    <property type="term" value="P:DNA restriction-modification system"/>
    <property type="evidence" value="ECO:0007669"/>
    <property type="project" value="InterPro"/>
</dbReference>
<dbReference type="AlphaFoldDB" id="A0AAI7ZII4"/>
<dbReference type="Proteomes" id="UP000000576">
    <property type="component" value="Chromosome"/>
</dbReference>
<evidence type="ECO:0000313" key="2">
    <source>
        <dbReference type="EMBL" id="AAM38777.1"/>
    </source>
</evidence>
<proteinExistence type="predicted"/>
<accession>A0AAI7ZII4</accession>
<dbReference type="SUPFAM" id="SSF52980">
    <property type="entry name" value="Restriction endonuclease-like"/>
    <property type="match status" value="1"/>
</dbReference>
<dbReference type="InterPro" id="IPR007560">
    <property type="entry name" value="Restrct_endonuc_IV_Mrr"/>
</dbReference>
<gene>
    <name evidence="2" type="ordered locus">XAC3940</name>
</gene>
<evidence type="ECO:0000313" key="3">
    <source>
        <dbReference type="Proteomes" id="UP000000576"/>
    </source>
</evidence>
<dbReference type="RefSeq" id="WP_011052621.1">
    <property type="nucleotide sequence ID" value="NC_003919.1"/>
</dbReference>
<feature type="domain" description="Restriction endonuclease type IV Mrr" evidence="1">
    <location>
        <begin position="152"/>
        <end position="265"/>
    </location>
</feature>
<dbReference type="KEGG" id="xac:XAC3940"/>
<organism evidence="2 3">
    <name type="scientific">Xanthomonas axonopodis pv. citri (strain 306)</name>
    <dbReference type="NCBI Taxonomy" id="190486"/>
    <lineage>
        <taxon>Bacteria</taxon>
        <taxon>Pseudomonadati</taxon>
        <taxon>Pseudomonadota</taxon>
        <taxon>Gammaproteobacteria</taxon>
        <taxon>Lysobacterales</taxon>
        <taxon>Lysobacteraceae</taxon>
        <taxon>Xanthomonas</taxon>
    </lineage>
</organism>
<dbReference type="InterPro" id="IPR052906">
    <property type="entry name" value="Type_IV_Methyl-Rstrct_Enzyme"/>
</dbReference>